<dbReference type="OrthoDB" id="10499412at2759"/>
<organism evidence="1 2">
    <name type="scientific">Pseudocercospora fijiensis (strain CIRAD86)</name>
    <name type="common">Black leaf streak disease fungus</name>
    <name type="synonym">Mycosphaerella fijiensis</name>
    <dbReference type="NCBI Taxonomy" id="383855"/>
    <lineage>
        <taxon>Eukaryota</taxon>
        <taxon>Fungi</taxon>
        <taxon>Dikarya</taxon>
        <taxon>Ascomycota</taxon>
        <taxon>Pezizomycotina</taxon>
        <taxon>Dothideomycetes</taxon>
        <taxon>Dothideomycetidae</taxon>
        <taxon>Mycosphaerellales</taxon>
        <taxon>Mycosphaerellaceae</taxon>
        <taxon>Pseudocercospora</taxon>
    </lineage>
</organism>
<keyword evidence="2" id="KW-1185">Reference proteome</keyword>
<proteinExistence type="predicted"/>
<name>M3AAW4_PSEFD</name>
<dbReference type="AlphaFoldDB" id="M3AAW4"/>
<evidence type="ECO:0000313" key="1">
    <source>
        <dbReference type="EMBL" id="EME81706.1"/>
    </source>
</evidence>
<gene>
    <name evidence="1" type="ORF">MYCFIDRAFT_78837</name>
</gene>
<sequence>MAMTKPRKKRPAKAAAEAFGIAEILEMILLELAKDLQQNTKPRKKLEPANTLAKLRRVNSFFKDCIDGSTQLQTALQLSTYGKRDVLAPLDWLFKKQLGITISFRGLDEGSRRSKFKLREVDLNRNSMDRKPLRDFVQAKNKKSAMWRKIRIARPEDNLRKITIDTTFRLGGLSSGVLRLERTVYPKVFEFSADDTLGSVFELFRDNVLKAHREDRKSFKPPKNFLVMGSYNDWQAGEEDLRWLEDPKQ</sequence>
<evidence type="ECO:0000313" key="2">
    <source>
        <dbReference type="Proteomes" id="UP000016932"/>
    </source>
</evidence>
<dbReference type="KEGG" id="pfj:MYCFIDRAFT_78837"/>
<dbReference type="EMBL" id="KB446559">
    <property type="protein sequence ID" value="EME81706.1"/>
    <property type="molecule type" value="Genomic_DNA"/>
</dbReference>
<dbReference type="GeneID" id="19341517"/>
<dbReference type="Proteomes" id="UP000016932">
    <property type="component" value="Unassembled WGS sequence"/>
</dbReference>
<dbReference type="HOGENOM" id="CLU_1116161_0_0_1"/>
<protein>
    <submittedName>
        <fullName evidence="1">Uncharacterized protein</fullName>
    </submittedName>
</protein>
<accession>M3AAW4</accession>
<reference evidence="1 2" key="1">
    <citation type="journal article" date="2012" name="PLoS Pathog.">
        <title>Diverse lifestyles and strategies of plant pathogenesis encoded in the genomes of eighteen Dothideomycetes fungi.</title>
        <authorList>
            <person name="Ohm R.A."/>
            <person name="Feau N."/>
            <person name="Henrissat B."/>
            <person name="Schoch C.L."/>
            <person name="Horwitz B.A."/>
            <person name="Barry K.W."/>
            <person name="Condon B.J."/>
            <person name="Copeland A.C."/>
            <person name="Dhillon B."/>
            <person name="Glaser F."/>
            <person name="Hesse C.N."/>
            <person name="Kosti I."/>
            <person name="LaButti K."/>
            <person name="Lindquist E.A."/>
            <person name="Lucas S."/>
            <person name="Salamov A.A."/>
            <person name="Bradshaw R.E."/>
            <person name="Ciuffetti L."/>
            <person name="Hamelin R.C."/>
            <person name="Kema G.H.J."/>
            <person name="Lawrence C."/>
            <person name="Scott J.A."/>
            <person name="Spatafora J.W."/>
            <person name="Turgeon B.G."/>
            <person name="de Wit P.J.G.M."/>
            <person name="Zhong S."/>
            <person name="Goodwin S.B."/>
            <person name="Grigoriev I.V."/>
        </authorList>
    </citation>
    <scope>NUCLEOTIDE SEQUENCE [LARGE SCALE GENOMIC DNA]</scope>
    <source>
        <strain evidence="1 2">CIRAD86</strain>
    </source>
</reference>
<dbReference type="VEuPathDB" id="FungiDB:MYCFIDRAFT_78837"/>
<dbReference type="RefSeq" id="XP_007927181.1">
    <property type="nucleotide sequence ID" value="XM_007928990.1"/>
</dbReference>